<dbReference type="Pfam" id="PF13560">
    <property type="entry name" value="HTH_31"/>
    <property type="match status" value="1"/>
</dbReference>
<feature type="domain" description="HTH cro/C1-type" evidence="1">
    <location>
        <begin position="33"/>
        <end position="86"/>
    </location>
</feature>
<dbReference type="SMART" id="SM00530">
    <property type="entry name" value="HTH_XRE"/>
    <property type="match status" value="1"/>
</dbReference>
<gene>
    <name evidence="2" type="ORF">EBO15_12445</name>
</gene>
<reference evidence="2 3" key="1">
    <citation type="submission" date="2018-10" db="EMBL/GenBank/DDBJ databases">
        <title>Isolation from soil.</title>
        <authorList>
            <person name="Hu J."/>
        </authorList>
    </citation>
    <scope>NUCLEOTIDE SEQUENCE [LARGE SCALE GENOMIC DNA]</scope>
    <source>
        <strain evidence="2 3">NEAU-Ht49</strain>
    </source>
</reference>
<protein>
    <submittedName>
        <fullName evidence="2">XRE family transcriptional regulator</fullName>
    </submittedName>
</protein>
<dbReference type="EMBL" id="RFFG01000017">
    <property type="protein sequence ID" value="RMI44748.1"/>
    <property type="molecule type" value="Genomic_DNA"/>
</dbReference>
<dbReference type="SUPFAM" id="SSF47413">
    <property type="entry name" value="lambda repressor-like DNA-binding domains"/>
    <property type="match status" value="1"/>
</dbReference>
<accession>A0A3M2MC21</accession>
<evidence type="ECO:0000313" key="2">
    <source>
        <dbReference type="EMBL" id="RMI44748.1"/>
    </source>
</evidence>
<evidence type="ECO:0000313" key="3">
    <source>
        <dbReference type="Proteomes" id="UP000282674"/>
    </source>
</evidence>
<dbReference type="InterPro" id="IPR001387">
    <property type="entry name" value="Cro/C1-type_HTH"/>
</dbReference>
<dbReference type="Proteomes" id="UP000282674">
    <property type="component" value="Unassembled WGS sequence"/>
</dbReference>
<dbReference type="PROSITE" id="PS50943">
    <property type="entry name" value="HTH_CROC1"/>
    <property type="match status" value="1"/>
</dbReference>
<dbReference type="AlphaFoldDB" id="A0A3M2MC21"/>
<organism evidence="2 3">
    <name type="scientific">Actinomadura harenae</name>
    <dbReference type="NCBI Taxonomy" id="2483351"/>
    <lineage>
        <taxon>Bacteria</taxon>
        <taxon>Bacillati</taxon>
        <taxon>Actinomycetota</taxon>
        <taxon>Actinomycetes</taxon>
        <taxon>Streptosporangiales</taxon>
        <taxon>Thermomonosporaceae</taxon>
        <taxon>Actinomadura</taxon>
    </lineage>
</organism>
<evidence type="ECO:0000259" key="1">
    <source>
        <dbReference type="PROSITE" id="PS50943"/>
    </source>
</evidence>
<name>A0A3M2MC21_9ACTN</name>
<dbReference type="Pfam" id="PF19054">
    <property type="entry name" value="DUF5753"/>
    <property type="match status" value="1"/>
</dbReference>
<dbReference type="CDD" id="cd00093">
    <property type="entry name" value="HTH_XRE"/>
    <property type="match status" value="1"/>
</dbReference>
<dbReference type="GO" id="GO:0003677">
    <property type="term" value="F:DNA binding"/>
    <property type="evidence" value="ECO:0007669"/>
    <property type="project" value="InterPro"/>
</dbReference>
<sequence>MTNTARSDHLLESTVLSEQDQIQDARRAFGNRLRGLRLDAGLSGVDLARQCGWHKSKISKIEHGTQVPTESNLRAWADACGAVEQIPELIASHRQLDEMWEEYRHAFRAGLNQQSARIRPLYERTKLVRAYESQTIPGFLQTRDYTRAVVADVSRFHGLAEDVDLVAGGRMNRRRVLESARCAYSFVVEAPALYAVRGGVPAMLEQLDYIERAASFPNVALGIIPLGSHRNIWPGEGFYVYDDVLVRSEHWTGGYRTKRPSEIAIYLRFFNLLRDQAVYGDAARAELETARRRLRGT</sequence>
<keyword evidence="3" id="KW-1185">Reference proteome</keyword>
<proteinExistence type="predicted"/>
<dbReference type="InterPro" id="IPR043917">
    <property type="entry name" value="DUF5753"/>
</dbReference>
<dbReference type="Gene3D" id="1.10.260.40">
    <property type="entry name" value="lambda repressor-like DNA-binding domains"/>
    <property type="match status" value="1"/>
</dbReference>
<comment type="caution">
    <text evidence="2">The sequence shown here is derived from an EMBL/GenBank/DDBJ whole genome shotgun (WGS) entry which is preliminary data.</text>
</comment>
<dbReference type="InterPro" id="IPR010982">
    <property type="entry name" value="Lambda_DNA-bd_dom_sf"/>
</dbReference>